<dbReference type="EMBL" id="LR862129">
    <property type="protein sequence ID" value="CAD1817461.1"/>
    <property type="molecule type" value="Genomic_DNA"/>
</dbReference>
<proteinExistence type="predicted"/>
<sequence>MSGLQWRTAVLYSHPLPKPKCSRQQQFGRSPATWLCSRRRRRRGSGRRRRRELKRLKELVIDAKENGISVVPAVVKRMLEKTMFLFGFVDILGCSVKRALGSPVDYHDPQFLGSGIRTQNTQENVNGICKSEGVGYERGVYFMLEWKFSCCFVELYQIGAVVQLAKSSSRFGSSLSLWHSFSRTHLQIYTFTQLILTALAAYGLGVYCHSGVNERDDQTDLSMPVELNIRDIGRTEKFSKRNTSDSTYFGTNSKLKRPMRSKEVILDTSSSRNIHPHSRCSSGSTS</sequence>
<protein>
    <submittedName>
        <fullName evidence="2">Uncharacterized protein</fullName>
    </submittedName>
</protein>
<dbReference type="AlphaFoldDB" id="A0A6V7NFW4"/>
<evidence type="ECO:0000256" key="1">
    <source>
        <dbReference type="SAM" id="MobiDB-lite"/>
    </source>
</evidence>
<gene>
    <name evidence="2" type="ORF">CB5_LOCUS672</name>
</gene>
<name>A0A6V7NFW4_ANACO</name>
<organism evidence="2">
    <name type="scientific">Ananas comosus var. bracteatus</name>
    <name type="common">red pineapple</name>
    <dbReference type="NCBI Taxonomy" id="296719"/>
    <lineage>
        <taxon>Eukaryota</taxon>
        <taxon>Viridiplantae</taxon>
        <taxon>Streptophyta</taxon>
        <taxon>Embryophyta</taxon>
        <taxon>Tracheophyta</taxon>
        <taxon>Spermatophyta</taxon>
        <taxon>Magnoliopsida</taxon>
        <taxon>Liliopsida</taxon>
        <taxon>Poales</taxon>
        <taxon>Bromeliaceae</taxon>
        <taxon>Bromelioideae</taxon>
        <taxon>Ananas</taxon>
    </lineage>
</organism>
<evidence type="ECO:0000313" key="2">
    <source>
        <dbReference type="EMBL" id="CAD1817461.1"/>
    </source>
</evidence>
<feature type="region of interest" description="Disordered" evidence="1">
    <location>
        <begin position="267"/>
        <end position="286"/>
    </location>
</feature>
<accession>A0A6V7NFW4</accession>
<reference evidence="2" key="1">
    <citation type="submission" date="2020-07" db="EMBL/GenBank/DDBJ databases">
        <authorList>
            <person name="Lin J."/>
        </authorList>
    </citation>
    <scope>NUCLEOTIDE SEQUENCE</scope>
</reference>